<dbReference type="Gene3D" id="3.30.160.20">
    <property type="match status" value="2"/>
</dbReference>
<keyword evidence="1 2" id="KW-0694">RNA-binding</keyword>
<dbReference type="GO" id="GO:0030422">
    <property type="term" value="P:siRNA processing"/>
    <property type="evidence" value="ECO:0007669"/>
    <property type="project" value="TreeGrafter"/>
</dbReference>
<dbReference type="GO" id="GO:0005737">
    <property type="term" value="C:cytoplasm"/>
    <property type="evidence" value="ECO:0007669"/>
    <property type="project" value="TreeGrafter"/>
</dbReference>
<dbReference type="OrthoDB" id="10056847at2759"/>
<dbReference type="GO" id="GO:0003725">
    <property type="term" value="F:double-stranded RNA binding"/>
    <property type="evidence" value="ECO:0007669"/>
    <property type="project" value="TreeGrafter"/>
</dbReference>
<dbReference type="AlphaFoldDB" id="A0A6G0YMD6"/>
<dbReference type="GO" id="GO:0016442">
    <property type="term" value="C:RISC complex"/>
    <property type="evidence" value="ECO:0007669"/>
    <property type="project" value="TreeGrafter"/>
</dbReference>
<evidence type="ECO:0000313" key="5">
    <source>
        <dbReference type="Proteomes" id="UP000478052"/>
    </source>
</evidence>
<dbReference type="InterPro" id="IPR051247">
    <property type="entry name" value="RLC_Component"/>
</dbReference>
<dbReference type="EMBL" id="VUJU01003296">
    <property type="protein sequence ID" value="KAF0758450.1"/>
    <property type="molecule type" value="Genomic_DNA"/>
</dbReference>
<dbReference type="Proteomes" id="UP000478052">
    <property type="component" value="Unassembled WGS sequence"/>
</dbReference>
<dbReference type="PANTHER" id="PTHR46205">
    <property type="entry name" value="LOQUACIOUS, ISOFORM B"/>
    <property type="match status" value="1"/>
</dbReference>
<evidence type="ECO:0000256" key="2">
    <source>
        <dbReference type="PROSITE-ProRule" id="PRU00266"/>
    </source>
</evidence>
<dbReference type="GO" id="GO:0070920">
    <property type="term" value="P:regulation of regulatory ncRNA processing"/>
    <property type="evidence" value="ECO:0007669"/>
    <property type="project" value="TreeGrafter"/>
</dbReference>
<keyword evidence="4" id="KW-0418">Kinase</keyword>
<dbReference type="GO" id="GO:0005634">
    <property type="term" value="C:nucleus"/>
    <property type="evidence" value="ECO:0007669"/>
    <property type="project" value="TreeGrafter"/>
</dbReference>
<comment type="caution">
    <text evidence="4">The sequence shown here is derived from an EMBL/GenBank/DDBJ whole genome shotgun (WGS) entry which is preliminary data.</text>
</comment>
<dbReference type="SMART" id="SM00358">
    <property type="entry name" value="DSRM"/>
    <property type="match status" value="1"/>
</dbReference>
<dbReference type="GO" id="GO:0016301">
    <property type="term" value="F:kinase activity"/>
    <property type="evidence" value="ECO:0007669"/>
    <property type="project" value="UniProtKB-KW"/>
</dbReference>
<gene>
    <name evidence="4" type="ORF">FWK35_00016057</name>
</gene>
<dbReference type="PANTHER" id="PTHR46205:SF3">
    <property type="entry name" value="LOQUACIOUS, ISOFORM B"/>
    <property type="match status" value="1"/>
</dbReference>
<organism evidence="4 5">
    <name type="scientific">Aphis craccivora</name>
    <name type="common">Cowpea aphid</name>
    <dbReference type="NCBI Taxonomy" id="307492"/>
    <lineage>
        <taxon>Eukaryota</taxon>
        <taxon>Metazoa</taxon>
        <taxon>Ecdysozoa</taxon>
        <taxon>Arthropoda</taxon>
        <taxon>Hexapoda</taxon>
        <taxon>Insecta</taxon>
        <taxon>Pterygota</taxon>
        <taxon>Neoptera</taxon>
        <taxon>Paraneoptera</taxon>
        <taxon>Hemiptera</taxon>
        <taxon>Sternorrhyncha</taxon>
        <taxon>Aphidomorpha</taxon>
        <taxon>Aphidoidea</taxon>
        <taxon>Aphididae</taxon>
        <taxon>Aphidini</taxon>
        <taxon>Aphis</taxon>
        <taxon>Aphis</taxon>
    </lineage>
</organism>
<evidence type="ECO:0000259" key="3">
    <source>
        <dbReference type="PROSITE" id="PS50137"/>
    </source>
</evidence>
<evidence type="ECO:0000256" key="1">
    <source>
        <dbReference type="ARBA" id="ARBA00022884"/>
    </source>
</evidence>
<dbReference type="Pfam" id="PF00035">
    <property type="entry name" value="dsrm"/>
    <property type="match status" value="1"/>
</dbReference>
<feature type="non-terminal residue" evidence="4">
    <location>
        <position position="1"/>
    </location>
</feature>
<sequence>HLLVSQIDFTSDLNDTFETMNFGNNDKHNPIVMLQELCTSLHLPSPVYITECEDGLPHQCSFTVSCNVSNYKETGIGKSKKKAQRLAANNLYLMLKSIQADLSLNSKAAENVDHFVLQQSSNPDGLENSKSTSQLYRLSEIHRHLPLTDGPCYNDLKKMDDEQMYSCNSKLVLDNFTAEQGLKAEFIDFEELSRTGKYQTSLQVSTPITLAFHGESTISYEEAQQNAAYRSLEFFKRILNNRALHFVQVT</sequence>
<accession>A0A6G0YMD6</accession>
<protein>
    <submittedName>
        <fullName evidence="4">Interferon-inducible double-stranded RNA-dependent protein kinase activator A</fullName>
    </submittedName>
</protein>
<keyword evidence="4" id="KW-0808">Transferase</keyword>
<keyword evidence="5" id="KW-1185">Reference proteome</keyword>
<feature type="domain" description="DRBM" evidence="3">
    <location>
        <begin position="29"/>
        <end position="97"/>
    </location>
</feature>
<proteinExistence type="predicted"/>
<reference evidence="4 5" key="1">
    <citation type="submission" date="2019-08" db="EMBL/GenBank/DDBJ databases">
        <title>Whole genome of Aphis craccivora.</title>
        <authorList>
            <person name="Voronova N.V."/>
            <person name="Shulinski R.S."/>
            <person name="Bandarenka Y.V."/>
            <person name="Zhorov D.G."/>
            <person name="Warner D."/>
        </authorList>
    </citation>
    <scope>NUCLEOTIDE SEQUENCE [LARGE SCALE GENOMIC DNA]</scope>
    <source>
        <strain evidence="4">180601</strain>
        <tissue evidence="4">Whole Body</tissue>
    </source>
</reference>
<name>A0A6G0YMD6_APHCR</name>
<dbReference type="GO" id="GO:0070578">
    <property type="term" value="C:RISC-loading complex"/>
    <property type="evidence" value="ECO:0007669"/>
    <property type="project" value="TreeGrafter"/>
</dbReference>
<evidence type="ECO:0000313" key="4">
    <source>
        <dbReference type="EMBL" id="KAF0758450.1"/>
    </source>
</evidence>
<dbReference type="InterPro" id="IPR014720">
    <property type="entry name" value="dsRBD_dom"/>
</dbReference>
<dbReference type="PROSITE" id="PS50137">
    <property type="entry name" value="DS_RBD"/>
    <property type="match status" value="1"/>
</dbReference>
<dbReference type="GO" id="GO:0035197">
    <property type="term" value="F:siRNA binding"/>
    <property type="evidence" value="ECO:0007669"/>
    <property type="project" value="TreeGrafter"/>
</dbReference>
<dbReference type="SUPFAM" id="SSF54768">
    <property type="entry name" value="dsRNA-binding domain-like"/>
    <property type="match status" value="1"/>
</dbReference>